<dbReference type="CDD" id="cd02027">
    <property type="entry name" value="APSK"/>
    <property type="match status" value="1"/>
</dbReference>
<evidence type="ECO:0000256" key="7">
    <source>
        <dbReference type="ARBA" id="ARBA00022741"/>
    </source>
</evidence>
<evidence type="ECO:0000256" key="14">
    <source>
        <dbReference type="RuleBase" id="RU004347"/>
    </source>
</evidence>
<keyword evidence="7 13" id="KW-0547">Nucleotide-binding</keyword>
<dbReference type="NCBIfam" id="NF003013">
    <property type="entry name" value="PRK03846.1"/>
    <property type="match status" value="1"/>
</dbReference>
<feature type="domain" description="DUF2061" evidence="16">
    <location>
        <begin position="20"/>
        <end position="71"/>
    </location>
</feature>
<evidence type="ECO:0000256" key="12">
    <source>
        <dbReference type="ARBA" id="ARBA00031464"/>
    </source>
</evidence>
<dbReference type="RefSeq" id="WP_188418381.1">
    <property type="nucleotide sequence ID" value="NZ_BMDO01000011.1"/>
</dbReference>
<evidence type="ECO:0000259" key="15">
    <source>
        <dbReference type="Pfam" id="PF01583"/>
    </source>
</evidence>
<dbReference type="GO" id="GO:0005524">
    <property type="term" value="F:ATP binding"/>
    <property type="evidence" value="ECO:0007669"/>
    <property type="project" value="UniProtKB-UniRule"/>
</dbReference>
<evidence type="ECO:0000256" key="13">
    <source>
        <dbReference type="HAMAP-Rule" id="MF_00065"/>
    </source>
</evidence>
<dbReference type="Pfam" id="PF01583">
    <property type="entry name" value="APS_kinase"/>
    <property type="match status" value="1"/>
</dbReference>
<dbReference type="GO" id="GO:0004020">
    <property type="term" value="F:adenylylsulfate kinase activity"/>
    <property type="evidence" value="ECO:0007669"/>
    <property type="project" value="UniProtKB-UniRule"/>
</dbReference>
<comment type="similarity">
    <text evidence="4 13 14">Belongs to the APS kinase family.</text>
</comment>
<evidence type="ECO:0000313" key="18">
    <source>
        <dbReference type="Proteomes" id="UP000662074"/>
    </source>
</evidence>
<protein>
    <recommendedName>
        <fullName evidence="5 13">Adenylyl-sulfate kinase</fullName>
        <ecNumber evidence="5 13">2.7.1.25</ecNumber>
    </recommendedName>
    <alternativeName>
        <fullName evidence="11 13">APS kinase</fullName>
    </alternativeName>
    <alternativeName>
        <fullName evidence="12 13">ATP adenosine-5'-phosphosulfate 3'-phosphotransferase</fullName>
    </alternativeName>
    <alternativeName>
        <fullName evidence="10 13">Adenosine-5'-phosphosulfate kinase</fullName>
    </alternativeName>
</protein>
<dbReference type="PANTHER" id="PTHR11055">
    <property type="entry name" value="BIFUNCTIONAL 3'-PHOSPHOADENOSINE 5'-PHOSPHOSULFATE SYNTHASE"/>
    <property type="match status" value="1"/>
</dbReference>
<evidence type="ECO:0000256" key="6">
    <source>
        <dbReference type="ARBA" id="ARBA00022679"/>
    </source>
</evidence>
<dbReference type="InterPro" id="IPR027417">
    <property type="entry name" value="P-loop_NTPase"/>
</dbReference>
<evidence type="ECO:0000256" key="2">
    <source>
        <dbReference type="ARBA" id="ARBA00002632"/>
    </source>
</evidence>
<dbReference type="Pfam" id="PF09834">
    <property type="entry name" value="DUF2061"/>
    <property type="match status" value="1"/>
</dbReference>
<feature type="domain" description="APS kinase" evidence="15">
    <location>
        <begin position="115"/>
        <end position="263"/>
    </location>
</feature>
<dbReference type="AlphaFoldDB" id="A0A917JAV6"/>
<dbReference type="HAMAP" id="MF_00065">
    <property type="entry name" value="Adenylyl_sulf_kinase"/>
    <property type="match status" value="1"/>
</dbReference>
<comment type="catalytic activity">
    <reaction evidence="1 13 14">
        <text>adenosine 5'-phosphosulfate + ATP = 3'-phosphoadenylyl sulfate + ADP + H(+)</text>
        <dbReference type="Rhea" id="RHEA:24152"/>
        <dbReference type="ChEBI" id="CHEBI:15378"/>
        <dbReference type="ChEBI" id="CHEBI:30616"/>
        <dbReference type="ChEBI" id="CHEBI:58243"/>
        <dbReference type="ChEBI" id="CHEBI:58339"/>
        <dbReference type="ChEBI" id="CHEBI:456216"/>
        <dbReference type="EC" id="2.7.1.25"/>
    </reaction>
</comment>
<evidence type="ECO:0000259" key="16">
    <source>
        <dbReference type="Pfam" id="PF09834"/>
    </source>
</evidence>
<dbReference type="Proteomes" id="UP000662074">
    <property type="component" value="Unassembled WGS sequence"/>
</dbReference>
<evidence type="ECO:0000256" key="9">
    <source>
        <dbReference type="ARBA" id="ARBA00022840"/>
    </source>
</evidence>
<evidence type="ECO:0000256" key="11">
    <source>
        <dbReference type="ARBA" id="ARBA00031393"/>
    </source>
</evidence>
<gene>
    <name evidence="13" type="primary">cysC</name>
    <name evidence="17" type="ORF">GCM10011425_34800</name>
</gene>
<evidence type="ECO:0000256" key="3">
    <source>
        <dbReference type="ARBA" id="ARBA00004806"/>
    </source>
</evidence>
<evidence type="ECO:0000256" key="4">
    <source>
        <dbReference type="ARBA" id="ARBA00007008"/>
    </source>
</evidence>
<dbReference type="NCBIfam" id="TIGR00455">
    <property type="entry name" value="apsK"/>
    <property type="match status" value="1"/>
</dbReference>
<comment type="pathway">
    <text evidence="3 13 14">Sulfur metabolism; hydrogen sulfide biosynthesis; sulfite from sulfate: step 2/3.</text>
</comment>
<reference evidence="17" key="2">
    <citation type="submission" date="2020-09" db="EMBL/GenBank/DDBJ databases">
        <authorList>
            <person name="Sun Q."/>
            <person name="Sedlacek I."/>
        </authorList>
    </citation>
    <scope>NUCLEOTIDE SEQUENCE</scope>
    <source>
        <strain evidence="17">CCM 8711</strain>
    </source>
</reference>
<dbReference type="InterPro" id="IPR002891">
    <property type="entry name" value="APS"/>
</dbReference>
<dbReference type="EMBL" id="BMDO01000011">
    <property type="protein sequence ID" value="GGI52268.1"/>
    <property type="molecule type" value="Genomic_DNA"/>
</dbReference>
<evidence type="ECO:0000256" key="10">
    <source>
        <dbReference type="ARBA" id="ARBA00029724"/>
    </source>
</evidence>
<dbReference type="GO" id="GO:0070814">
    <property type="term" value="P:hydrogen sulfide biosynthetic process"/>
    <property type="evidence" value="ECO:0007669"/>
    <property type="project" value="UniProtKB-UniRule"/>
</dbReference>
<evidence type="ECO:0000256" key="1">
    <source>
        <dbReference type="ARBA" id="ARBA00001823"/>
    </source>
</evidence>
<accession>A0A917JAV6</accession>
<dbReference type="EC" id="2.7.1.25" evidence="5 13"/>
<feature type="binding site" evidence="13">
    <location>
        <begin position="122"/>
        <end position="129"/>
    </location>
    <ligand>
        <name>ATP</name>
        <dbReference type="ChEBI" id="CHEBI:30616"/>
    </ligand>
</feature>
<dbReference type="Gene3D" id="3.40.50.300">
    <property type="entry name" value="P-loop containing nucleotide triphosphate hydrolases"/>
    <property type="match status" value="1"/>
</dbReference>
<dbReference type="InterPro" id="IPR018638">
    <property type="entry name" value="DUF2061_membrane"/>
</dbReference>
<keyword evidence="13" id="KW-0597">Phosphoprotein</keyword>
<evidence type="ECO:0000313" key="17">
    <source>
        <dbReference type="EMBL" id="GGI52268.1"/>
    </source>
</evidence>
<keyword evidence="8 13" id="KW-0418">Kinase</keyword>
<name>A0A917JAV6_9SPHI</name>
<keyword evidence="18" id="KW-1185">Reference proteome</keyword>
<comment type="function">
    <text evidence="2 13 14">Catalyzes the synthesis of activated sulfate.</text>
</comment>
<feature type="active site" description="Phosphoserine intermediate" evidence="13">
    <location>
        <position position="196"/>
    </location>
</feature>
<evidence type="ECO:0000256" key="5">
    <source>
        <dbReference type="ARBA" id="ARBA00012121"/>
    </source>
</evidence>
<dbReference type="InterPro" id="IPR059117">
    <property type="entry name" value="APS_kinase_dom"/>
</dbReference>
<dbReference type="SUPFAM" id="SSF52540">
    <property type="entry name" value="P-loop containing nucleoside triphosphate hydrolases"/>
    <property type="match status" value="1"/>
</dbReference>
<dbReference type="GO" id="GO:0000103">
    <property type="term" value="P:sulfate assimilation"/>
    <property type="evidence" value="ECO:0007669"/>
    <property type="project" value="UniProtKB-UniRule"/>
</dbReference>
<proteinExistence type="inferred from homology"/>
<keyword evidence="6 13" id="KW-0808">Transferase</keyword>
<dbReference type="PANTHER" id="PTHR11055:SF1">
    <property type="entry name" value="PAPS SYNTHETASE, ISOFORM D"/>
    <property type="match status" value="1"/>
</dbReference>
<keyword evidence="9 13" id="KW-0067">ATP-binding</keyword>
<organism evidence="17 18">
    <name type="scientific">Mucilaginibacter galii</name>
    <dbReference type="NCBI Taxonomy" id="2005073"/>
    <lineage>
        <taxon>Bacteria</taxon>
        <taxon>Pseudomonadati</taxon>
        <taxon>Bacteroidota</taxon>
        <taxon>Sphingobacteriia</taxon>
        <taxon>Sphingobacteriales</taxon>
        <taxon>Sphingobacteriaceae</taxon>
        <taxon>Mucilaginibacter</taxon>
    </lineage>
</organism>
<sequence length="297" mass="33841">MLTDILLRLYKLDPLIKRNVLKTVSWRIIGTIDTTILGWLITSSLSFGLTIGGTELFTKMLLYYGHERLWQKVKIGLLPRDKQSMFIKRQNEPHLFKQIGKITRKDREELNDNPSFTLWLTGLSGSGKSTLASEVESWLFEQNRRVYVLDGDNTRLGINSDLSFSDEDRTENIRRVAEICKLFNDAGTIVIASFISPFINDRIVARNLIGEDSFIEIFVDSSIETCQKRDVKGLYKLALDGKIKNFTGVSSPYQPPVNSDIHLSTDQMSVSECLNTIAEYLTSNHLIRCKLKKLLSI</sequence>
<evidence type="ECO:0000256" key="8">
    <source>
        <dbReference type="ARBA" id="ARBA00022777"/>
    </source>
</evidence>
<comment type="caution">
    <text evidence="17">The sequence shown here is derived from an EMBL/GenBank/DDBJ whole genome shotgun (WGS) entry which is preliminary data.</text>
</comment>
<reference evidence="17" key="1">
    <citation type="journal article" date="2014" name="Int. J. Syst. Evol. Microbiol.">
        <title>Complete genome sequence of Corynebacterium casei LMG S-19264T (=DSM 44701T), isolated from a smear-ripened cheese.</title>
        <authorList>
            <consortium name="US DOE Joint Genome Institute (JGI-PGF)"/>
            <person name="Walter F."/>
            <person name="Albersmeier A."/>
            <person name="Kalinowski J."/>
            <person name="Ruckert C."/>
        </authorList>
    </citation>
    <scope>NUCLEOTIDE SEQUENCE</scope>
    <source>
        <strain evidence="17">CCM 8711</strain>
    </source>
</reference>